<dbReference type="OrthoDB" id="2484669at2759"/>
<evidence type="ECO:0000256" key="1">
    <source>
        <dbReference type="SAM" id="Coils"/>
    </source>
</evidence>
<gene>
    <name evidence="2" type="ORF">CPELLU_LOCUS1145</name>
</gene>
<dbReference type="Proteomes" id="UP000789759">
    <property type="component" value="Unassembled WGS sequence"/>
</dbReference>
<comment type="caution">
    <text evidence="2">The sequence shown here is derived from an EMBL/GenBank/DDBJ whole genome shotgun (WGS) entry which is preliminary data.</text>
</comment>
<name>A0A9N8W363_9GLOM</name>
<evidence type="ECO:0000313" key="3">
    <source>
        <dbReference type="Proteomes" id="UP000789759"/>
    </source>
</evidence>
<dbReference type="AlphaFoldDB" id="A0A9N8W363"/>
<keyword evidence="1" id="KW-0175">Coiled coil</keyword>
<evidence type="ECO:0000313" key="2">
    <source>
        <dbReference type="EMBL" id="CAG8472629.1"/>
    </source>
</evidence>
<sequence length="264" mass="28670">IYDRTMGNLITNASGNYVTIEVNNKIIFSTLESFSNKVEGNEFLSKAVNVGATALAAGAAGFFTAGTGAAAVMSAASLASASTSTKEKASSLTASGGVGGAAVRGAGMAALQSGITSGIRTAADAAVSNETYHQSTFYQLQNKYFYSGRHPIGLEVRFSQIKLNQYLRQKEIKGPLFYDYYNIQHLGDYLNTKENGIYLGDDFYEKKVDDFTPISSKGALMIAPLEKLGEEMTQEELEKEGNEIKRMIEEWMEKHKKAALFVQE</sequence>
<proteinExistence type="predicted"/>
<dbReference type="EMBL" id="CAJVQA010000399">
    <property type="protein sequence ID" value="CAG8472629.1"/>
    <property type="molecule type" value="Genomic_DNA"/>
</dbReference>
<feature type="coiled-coil region" evidence="1">
    <location>
        <begin position="225"/>
        <end position="254"/>
    </location>
</feature>
<organism evidence="2 3">
    <name type="scientific">Cetraspora pellucida</name>
    <dbReference type="NCBI Taxonomy" id="1433469"/>
    <lineage>
        <taxon>Eukaryota</taxon>
        <taxon>Fungi</taxon>
        <taxon>Fungi incertae sedis</taxon>
        <taxon>Mucoromycota</taxon>
        <taxon>Glomeromycotina</taxon>
        <taxon>Glomeromycetes</taxon>
        <taxon>Diversisporales</taxon>
        <taxon>Gigasporaceae</taxon>
        <taxon>Cetraspora</taxon>
    </lineage>
</organism>
<accession>A0A9N8W363</accession>
<keyword evidence="3" id="KW-1185">Reference proteome</keyword>
<protein>
    <submittedName>
        <fullName evidence="2">20115_t:CDS:1</fullName>
    </submittedName>
</protein>
<feature type="non-terminal residue" evidence="2">
    <location>
        <position position="1"/>
    </location>
</feature>
<reference evidence="2" key="1">
    <citation type="submission" date="2021-06" db="EMBL/GenBank/DDBJ databases">
        <authorList>
            <person name="Kallberg Y."/>
            <person name="Tangrot J."/>
            <person name="Rosling A."/>
        </authorList>
    </citation>
    <scope>NUCLEOTIDE SEQUENCE</scope>
    <source>
        <strain evidence="2">FL966</strain>
    </source>
</reference>